<evidence type="ECO:0000313" key="2">
    <source>
        <dbReference type="Proteomes" id="UP000585905"/>
    </source>
</evidence>
<comment type="caution">
    <text evidence="1">The sequence shown here is derived from an EMBL/GenBank/DDBJ whole genome shotgun (WGS) entry which is preliminary data.</text>
</comment>
<name>A0A839EF29_9MICO</name>
<accession>A0A839EF29</accession>
<evidence type="ECO:0000313" key="1">
    <source>
        <dbReference type="EMBL" id="MBA8848228.1"/>
    </source>
</evidence>
<dbReference type="EMBL" id="JACGWX010000004">
    <property type="protein sequence ID" value="MBA8848228.1"/>
    <property type="molecule type" value="Genomic_DNA"/>
</dbReference>
<sequence>MLRFAVVAFLDDVALEAEFDADEVPLHVSLLGAASTEADLDQVVSAVEAAYSSHGVFVARGGDDELVGADEIEATLVDDDGDLADAHLALVVDLRDLGVRVDDPSLVARRYRPFVAVAAESDDRAGRIERGERLELRAVAVLDLAPDGDPDRVCVVDQFPLL</sequence>
<dbReference type="RefSeq" id="WP_182491025.1">
    <property type="nucleotide sequence ID" value="NZ_BAAAOV010000004.1"/>
</dbReference>
<reference evidence="1 2" key="1">
    <citation type="submission" date="2020-07" db="EMBL/GenBank/DDBJ databases">
        <title>Sequencing the genomes of 1000 actinobacteria strains.</title>
        <authorList>
            <person name="Klenk H.-P."/>
        </authorList>
    </citation>
    <scope>NUCLEOTIDE SEQUENCE [LARGE SCALE GENOMIC DNA]</scope>
    <source>
        <strain evidence="1 2">DSM 19663</strain>
    </source>
</reference>
<keyword evidence="2" id="KW-1185">Reference proteome</keyword>
<dbReference type="Proteomes" id="UP000585905">
    <property type="component" value="Unassembled WGS sequence"/>
</dbReference>
<organism evidence="1 2">
    <name type="scientific">Microcella alkalica</name>
    <dbReference type="NCBI Taxonomy" id="355930"/>
    <lineage>
        <taxon>Bacteria</taxon>
        <taxon>Bacillati</taxon>
        <taxon>Actinomycetota</taxon>
        <taxon>Actinomycetes</taxon>
        <taxon>Micrococcales</taxon>
        <taxon>Microbacteriaceae</taxon>
        <taxon>Microcella</taxon>
    </lineage>
</organism>
<proteinExistence type="predicted"/>
<evidence type="ECO:0008006" key="3">
    <source>
        <dbReference type="Google" id="ProtNLM"/>
    </source>
</evidence>
<dbReference type="AlphaFoldDB" id="A0A839EF29"/>
<protein>
    <recommendedName>
        <fullName evidence="3">2'-5' RNA ligase superfamily protein</fullName>
    </recommendedName>
</protein>
<gene>
    <name evidence="1" type="ORF">FHX53_001827</name>
</gene>